<reference evidence="1 2" key="1">
    <citation type="journal article" date="2020" name="Front. Microbiol.">
        <title>Design of Bacterial Strain-Specific qPCR Assays Using NGS Data and Publicly Available Resources and Its Application to Track Biocontrol Strains.</title>
        <authorList>
            <person name="Hernandez I."/>
            <person name="Sant C."/>
            <person name="Martinez R."/>
            <person name="Fernandez C."/>
        </authorList>
    </citation>
    <scope>NUCLEOTIDE SEQUENCE [LARGE SCALE GENOMIC DNA]</scope>
    <source>
        <strain evidence="1 2">B24</strain>
    </source>
</reference>
<proteinExistence type="predicted"/>
<evidence type="ECO:0000313" key="2">
    <source>
        <dbReference type="Proteomes" id="UP000515708"/>
    </source>
</evidence>
<sequence length="243" mass="25649">MSDPGPAPVIGITTYRQPAGWGAWRDVPADLLPSDYALSVERAGGVPVLLPPLASREAARVALSRLDGLLIAGGADINPARYGQQPDPQVTVWYDDRDASELWLLAEADEARLPVLGICRGMQMMAVAAGGTLVQHLPDVVGHAVHAGPPDGYSSTEVTVDGPGRVTELIASRLSVPSHHHQAVDAHPGFRIVARDGDGVAQAMEADGDRFAVGVQWHPETADDSGVFDGLVAAARERAARRR</sequence>
<accession>A0A7D8AGC8</accession>
<organism evidence="1 2">
    <name type="scientific">Microbacterium esteraromaticum</name>
    <dbReference type="NCBI Taxonomy" id="57043"/>
    <lineage>
        <taxon>Bacteria</taxon>
        <taxon>Bacillati</taxon>
        <taxon>Actinomycetota</taxon>
        <taxon>Actinomycetes</taxon>
        <taxon>Micrococcales</taxon>
        <taxon>Microbacteriaceae</taxon>
        <taxon>Microbacterium</taxon>
    </lineage>
</organism>
<dbReference type="EMBL" id="CP043732">
    <property type="protein sequence ID" value="QMU98524.1"/>
    <property type="molecule type" value="Genomic_DNA"/>
</dbReference>
<dbReference type="InterPro" id="IPR029062">
    <property type="entry name" value="Class_I_gatase-like"/>
</dbReference>
<keyword evidence="1" id="KW-0378">Hydrolase</keyword>
<dbReference type="Pfam" id="PF07722">
    <property type="entry name" value="Peptidase_C26"/>
    <property type="match status" value="1"/>
</dbReference>
<dbReference type="RefSeq" id="WP_182253544.1">
    <property type="nucleotide sequence ID" value="NZ_CP043732.1"/>
</dbReference>
<dbReference type="GO" id="GO:0006598">
    <property type="term" value="P:polyamine catabolic process"/>
    <property type="evidence" value="ECO:0007669"/>
    <property type="project" value="TreeGrafter"/>
</dbReference>
<name>A0A7D8AGC8_9MICO</name>
<dbReference type="PANTHER" id="PTHR43235:SF1">
    <property type="entry name" value="GLUTAMINE AMIDOTRANSFERASE PB2B2.05-RELATED"/>
    <property type="match status" value="1"/>
</dbReference>
<dbReference type="Gene3D" id="3.40.50.880">
    <property type="match status" value="1"/>
</dbReference>
<protein>
    <submittedName>
        <fullName evidence="1">Gamma-glutamyl-gamma-aminobutyrate hydrolase family protein</fullName>
    </submittedName>
</protein>
<dbReference type="PROSITE" id="PS51273">
    <property type="entry name" value="GATASE_TYPE_1"/>
    <property type="match status" value="1"/>
</dbReference>
<dbReference type="InterPro" id="IPR011697">
    <property type="entry name" value="Peptidase_C26"/>
</dbReference>
<gene>
    <name evidence="1" type="ORF">FVO59_16045</name>
</gene>
<dbReference type="Proteomes" id="UP000515708">
    <property type="component" value="Chromosome"/>
</dbReference>
<dbReference type="AlphaFoldDB" id="A0A7D8AGC8"/>
<dbReference type="SUPFAM" id="SSF52317">
    <property type="entry name" value="Class I glutamine amidotransferase-like"/>
    <property type="match status" value="1"/>
</dbReference>
<dbReference type="GO" id="GO:0005829">
    <property type="term" value="C:cytosol"/>
    <property type="evidence" value="ECO:0007669"/>
    <property type="project" value="TreeGrafter"/>
</dbReference>
<dbReference type="PANTHER" id="PTHR43235">
    <property type="entry name" value="GLUTAMINE AMIDOTRANSFERASE PB2B2.05-RELATED"/>
    <property type="match status" value="1"/>
</dbReference>
<dbReference type="CDD" id="cd01745">
    <property type="entry name" value="GATase1_2"/>
    <property type="match status" value="1"/>
</dbReference>
<dbReference type="InterPro" id="IPR044668">
    <property type="entry name" value="PuuD-like"/>
</dbReference>
<evidence type="ECO:0000313" key="1">
    <source>
        <dbReference type="EMBL" id="QMU98524.1"/>
    </source>
</evidence>
<dbReference type="GO" id="GO:0033969">
    <property type="term" value="F:gamma-glutamyl-gamma-aminobutyrate hydrolase activity"/>
    <property type="evidence" value="ECO:0007669"/>
    <property type="project" value="TreeGrafter"/>
</dbReference>